<organism evidence="1 2">
    <name type="scientific">Streptomyces niveiscabiei</name>
    <dbReference type="NCBI Taxonomy" id="164115"/>
    <lineage>
        <taxon>Bacteria</taxon>
        <taxon>Bacillati</taxon>
        <taxon>Actinomycetota</taxon>
        <taxon>Actinomycetes</taxon>
        <taxon>Kitasatosporales</taxon>
        <taxon>Streptomycetaceae</taxon>
        <taxon>Streptomyces</taxon>
    </lineage>
</organism>
<name>A0ABW9HXD3_9ACTN</name>
<dbReference type="RefSeq" id="WP_409123837.1">
    <property type="nucleotide sequence ID" value="NZ_JBJVNI010000012.1"/>
</dbReference>
<reference evidence="1 2" key="1">
    <citation type="submission" date="2024-12" db="EMBL/GenBank/DDBJ databases">
        <title>Forecasting of Potato common scab and diversities of Pathogenic streptomyces spp. in china.</title>
        <authorList>
            <person name="Handique U."/>
            <person name="Wu J."/>
        </authorList>
    </citation>
    <scope>NUCLEOTIDE SEQUENCE [LARGE SCALE GENOMIC DNA]</scope>
    <source>
        <strain evidence="1 2">ZRIMU1530</strain>
    </source>
</reference>
<protein>
    <submittedName>
        <fullName evidence="1">Uncharacterized protein</fullName>
    </submittedName>
</protein>
<dbReference type="InterPro" id="IPR023606">
    <property type="entry name" value="CoA-Trfase_III_dom_1_sf"/>
</dbReference>
<dbReference type="Proteomes" id="UP001631957">
    <property type="component" value="Unassembled WGS sequence"/>
</dbReference>
<comment type="caution">
    <text evidence="1">The sequence shown here is derived from an EMBL/GenBank/DDBJ whole genome shotgun (WGS) entry which is preliminary data.</text>
</comment>
<dbReference type="Gene3D" id="3.40.50.10540">
    <property type="entry name" value="Crotonobetainyl-coa:carnitine coa-transferase, domain 1"/>
    <property type="match status" value="1"/>
</dbReference>
<evidence type="ECO:0000313" key="2">
    <source>
        <dbReference type="Proteomes" id="UP001631957"/>
    </source>
</evidence>
<keyword evidence="2" id="KW-1185">Reference proteome</keyword>
<dbReference type="SUPFAM" id="SSF89796">
    <property type="entry name" value="CoA-transferase family III (CaiB/BaiF)"/>
    <property type="match status" value="1"/>
</dbReference>
<proteinExistence type="predicted"/>
<gene>
    <name evidence="1" type="ORF">ACKI18_22530</name>
</gene>
<dbReference type="EMBL" id="JBJVNI010000012">
    <property type="protein sequence ID" value="MFM9611477.1"/>
    <property type="molecule type" value="Genomic_DNA"/>
</dbReference>
<accession>A0ABW9HXD3</accession>
<sequence length="236" mass="26305">MPRILELGSYVLPAYAGMVLREQGCEITKWTHPEGRPDPVETLTRGADLWTWLNEGKTLTPRPASDIRTLAPGDTDVVIDNIRASAWHSWGIDPTAEAHRLDVPWISMRDEFDGRSFDAVAQARALMEHTPYIPIYLGDTSGGLWLAFKALALLTAGTKGHHTLRQSSCLAKLVEGELRVPATRTTAPPWDTPGTYGAHADGIRVIYRGTPIHEPARDHTWKWRHLRHDGTGRIII</sequence>
<evidence type="ECO:0000313" key="1">
    <source>
        <dbReference type="EMBL" id="MFM9611477.1"/>
    </source>
</evidence>